<keyword evidence="6" id="KW-1185">Reference proteome</keyword>
<dbReference type="InterPro" id="IPR025110">
    <property type="entry name" value="AMP-bd_C"/>
</dbReference>
<dbReference type="EMBL" id="CAVNYO010000478">
    <property type="protein sequence ID" value="CAK5283949.1"/>
    <property type="molecule type" value="Genomic_DNA"/>
</dbReference>
<evidence type="ECO:0000259" key="4">
    <source>
        <dbReference type="Pfam" id="PF13193"/>
    </source>
</evidence>
<keyword evidence="2" id="KW-0436">Ligase</keyword>
<feature type="domain" description="AMP-binding enzyme C-terminal" evidence="4">
    <location>
        <begin position="464"/>
        <end position="549"/>
    </location>
</feature>
<evidence type="ECO:0008006" key="7">
    <source>
        <dbReference type="Google" id="ProtNLM"/>
    </source>
</evidence>
<evidence type="ECO:0000256" key="2">
    <source>
        <dbReference type="ARBA" id="ARBA00022598"/>
    </source>
</evidence>
<protein>
    <recommendedName>
        <fullName evidence="7">Acetyl-CoA synthetase-like protein</fullName>
    </recommendedName>
</protein>
<dbReference type="Pfam" id="PF00501">
    <property type="entry name" value="AMP-binding"/>
    <property type="match status" value="1"/>
</dbReference>
<accession>A0AAD2HXA4</accession>
<feature type="domain" description="AMP-dependent synthetase/ligase" evidence="3">
    <location>
        <begin position="29"/>
        <end position="418"/>
    </location>
</feature>
<sequence>MYLKSPFPALPTLPEMNYYHAMFGRPDQASAVDWPDYTVQIEARTGRKRTFKQLRERIAWGATALGGKVEDGGLALSGGGDEIVALLGDNSLDFIDACLSLLAIATPFALISTYSTPFELVHGLKLTKATRVFVDAHLLKKLLVANREVHIPLDKIYILNGSATKGHKSLAQLIDGVRLRKIALEAVRPATKDTLAYLVMSSGTSGLPKAVMISHGNLLCSIYQGIILAQVADPFNPNRRPSELVALGALPMFHSYGLHSYVFRCTLVQATFVILPRWNTTEYLQAIPKYRATHLALIPSAVHQIVTHPDLRKTDLSSVTSIISGAAYLPKQLADKMTSLLSNGSEVSQGYGLSECTIAALTRPYAGMLGMGAPPPNVTGILLSGLEARTVREDGSEAGPNETGELWLRGPNITLGYWNNPKANAEALAGDGWLRTGDQFRIDEKGYFFFDTLKVSGVQVSPKEIEDVLFSHPGGLLTDATVAGVSGGRTFDEKVPRAWIVLSKHGRKTGEAAVIKALQEWHHERLSKYKWLRGGIEVVREIPKNATGKTLRRELQAKYEAKVKAKL</sequence>
<proteinExistence type="inferred from homology"/>
<evidence type="ECO:0000313" key="5">
    <source>
        <dbReference type="EMBL" id="CAK5283949.1"/>
    </source>
</evidence>
<dbReference type="Gene3D" id="2.30.38.10">
    <property type="entry name" value="Luciferase, Domain 3"/>
    <property type="match status" value="1"/>
</dbReference>
<evidence type="ECO:0000256" key="1">
    <source>
        <dbReference type="ARBA" id="ARBA00006432"/>
    </source>
</evidence>
<evidence type="ECO:0000259" key="3">
    <source>
        <dbReference type="Pfam" id="PF00501"/>
    </source>
</evidence>
<dbReference type="PANTHER" id="PTHR24096">
    <property type="entry name" value="LONG-CHAIN-FATTY-ACID--COA LIGASE"/>
    <property type="match status" value="1"/>
</dbReference>
<dbReference type="PANTHER" id="PTHR24096:SF149">
    <property type="entry name" value="AMP-BINDING DOMAIN-CONTAINING PROTEIN-RELATED"/>
    <property type="match status" value="1"/>
</dbReference>
<dbReference type="Gene3D" id="3.30.300.30">
    <property type="match status" value="1"/>
</dbReference>
<dbReference type="GO" id="GO:0016405">
    <property type="term" value="F:CoA-ligase activity"/>
    <property type="evidence" value="ECO:0007669"/>
    <property type="project" value="TreeGrafter"/>
</dbReference>
<evidence type="ECO:0000313" key="6">
    <source>
        <dbReference type="Proteomes" id="UP001295794"/>
    </source>
</evidence>
<dbReference type="AlphaFoldDB" id="A0AAD2HXA4"/>
<dbReference type="SUPFAM" id="SSF56801">
    <property type="entry name" value="Acetyl-CoA synthetase-like"/>
    <property type="match status" value="1"/>
</dbReference>
<organism evidence="5 6">
    <name type="scientific">Mycena citricolor</name>
    <dbReference type="NCBI Taxonomy" id="2018698"/>
    <lineage>
        <taxon>Eukaryota</taxon>
        <taxon>Fungi</taxon>
        <taxon>Dikarya</taxon>
        <taxon>Basidiomycota</taxon>
        <taxon>Agaricomycotina</taxon>
        <taxon>Agaricomycetes</taxon>
        <taxon>Agaricomycetidae</taxon>
        <taxon>Agaricales</taxon>
        <taxon>Marasmiineae</taxon>
        <taxon>Mycenaceae</taxon>
        <taxon>Mycena</taxon>
    </lineage>
</organism>
<gene>
    <name evidence="5" type="ORF">MYCIT1_LOCUS36877</name>
</gene>
<dbReference type="InterPro" id="IPR020845">
    <property type="entry name" value="AMP-binding_CS"/>
</dbReference>
<dbReference type="Proteomes" id="UP001295794">
    <property type="component" value="Unassembled WGS sequence"/>
</dbReference>
<dbReference type="Pfam" id="PF13193">
    <property type="entry name" value="AMP-binding_C"/>
    <property type="match status" value="1"/>
</dbReference>
<dbReference type="InterPro" id="IPR045851">
    <property type="entry name" value="AMP-bd_C_sf"/>
</dbReference>
<dbReference type="InterPro" id="IPR000873">
    <property type="entry name" value="AMP-dep_synth/lig_dom"/>
</dbReference>
<comment type="caution">
    <text evidence="5">The sequence shown here is derived from an EMBL/GenBank/DDBJ whole genome shotgun (WGS) entry which is preliminary data.</text>
</comment>
<dbReference type="PROSITE" id="PS00455">
    <property type="entry name" value="AMP_BINDING"/>
    <property type="match status" value="1"/>
</dbReference>
<dbReference type="Gene3D" id="3.40.50.980">
    <property type="match status" value="2"/>
</dbReference>
<comment type="similarity">
    <text evidence="1">Belongs to the ATP-dependent AMP-binding enzyme family.</text>
</comment>
<name>A0AAD2HXA4_9AGAR</name>
<reference evidence="5" key="1">
    <citation type="submission" date="2023-11" db="EMBL/GenBank/DDBJ databases">
        <authorList>
            <person name="De Vega J J."/>
            <person name="De Vega J J."/>
        </authorList>
    </citation>
    <scope>NUCLEOTIDE SEQUENCE</scope>
</reference>